<reference evidence="1" key="2">
    <citation type="journal article" date="2015" name="Data Brief">
        <title>Shoot transcriptome of the giant reed, Arundo donax.</title>
        <authorList>
            <person name="Barrero R.A."/>
            <person name="Guerrero F.D."/>
            <person name="Moolhuijzen P."/>
            <person name="Goolsby J.A."/>
            <person name="Tidwell J."/>
            <person name="Bellgard S.E."/>
            <person name="Bellgard M.I."/>
        </authorList>
    </citation>
    <scope>NUCLEOTIDE SEQUENCE</scope>
    <source>
        <tissue evidence="1">Shoot tissue taken approximately 20 cm above the soil surface</tissue>
    </source>
</reference>
<protein>
    <submittedName>
        <fullName evidence="1">Pco079065e</fullName>
    </submittedName>
</protein>
<proteinExistence type="predicted"/>
<dbReference type="AlphaFoldDB" id="A0A0A9E711"/>
<name>A0A0A9E711_ARUDO</name>
<sequence length="70" mass="8033">MNGMCLSHGAKSRDIRYSSLVLFLEEGKQTWSWCRCVEHCWVLFPSNFPGFEMPMVDKTMHGGRNSMSMG</sequence>
<dbReference type="EMBL" id="GBRH01204250">
    <property type="protein sequence ID" value="JAD93645.1"/>
    <property type="molecule type" value="Transcribed_RNA"/>
</dbReference>
<organism evidence="1">
    <name type="scientific">Arundo donax</name>
    <name type="common">Giant reed</name>
    <name type="synonym">Donax arundinaceus</name>
    <dbReference type="NCBI Taxonomy" id="35708"/>
    <lineage>
        <taxon>Eukaryota</taxon>
        <taxon>Viridiplantae</taxon>
        <taxon>Streptophyta</taxon>
        <taxon>Embryophyta</taxon>
        <taxon>Tracheophyta</taxon>
        <taxon>Spermatophyta</taxon>
        <taxon>Magnoliopsida</taxon>
        <taxon>Liliopsida</taxon>
        <taxon>Poales</taxon>
        <taxon>Poaceae</taxon>
        <taxon>PACMAD clade</taxon>
        <taxon>Arundinoideae</taxon>
        <taxon>Arundineae</taxon>
        <taxon>Arundo</taxon>
    </lineage>
</organism>
<accession>A0A0A9E711</accession>
<reference evidence="1" key="1">
    <citation type="submission" date="2014-09" db="EMBL/GenBank/DDBJ databases">
        <authorList>
            <person name="Magalhaes I.L.F."/>
            <person name="Oliveira U."/>
            <person name="Santos F.R."/>
            <person name="Vidigal T.H.D.A."/>
            <person name="Brescovit A.D."/>
            <person name="Santos A.J."/>
        </authorList>
    </citation>
    <scope>NUCLEOTIDE SEQUENCE</scope>
    <source>
        <tissue evidence="1">Shoot tissue taken approximately 20 cm above the soil surface</tissue>
    </source>
</reference>
<evidence type="ECO:0000313" key="1">
    <source>
        <dbReference type="EMBL" id="JAD93645.1"/>
    </source>
</evidence>